<dbReference type="SUPFAM" id="SSF56796">
    <property type="entry name" value="Dehydroquinate synthase-like"/>
    <property type="match status" value="1"/>
</dbReference>
<evidence type="ECO:0000313" key="6">
    <source>
        <dbReference type="Proteomes" id="UP001596472"/>
    </source>
</evidence>
<keyword evidence="2 5" id="KW-0560">Oxidoreductase</keyword>
<dbReference type="InterPro" id="IPR039697">
    <property type="entry name" value="Alcohol_dehydrogenase_Fe"/>
</dbReference>
<dbReference type="Pfam" id="PF25137">
    <property type="entry name" value="ADH_Fe_C"/>
    <property type="match status" value="1"/>
</dbReference>
<evidence type="ECO:0000259" key="4">
    <source>
        <dbReference type="Pfam" id="PF25137"/>
    </source>
</evidence>
<dbReference type="InterPro" id="IPR001670">
    <property type="entry name" value="ADH_Fe/GldA"/>
</dbReference>
<dbReference type="PANTHER" id="PTHR11496:SF102">
    <property type="entry name" value="ALCOHOL DEHYDROGENASE 4"/>
    <property type="match status" value="1"/>
</dbReference>
<protein>
    <submittedName>
        <fullName evidence="5">Iron-containing alcohol dehydrogenase</fullName>
        <ecNumber evidence="5">1.1.1.-</ecNumber>
    </submittedName>
</protein>
<dbReference type="InterPro" id="IPR056798">
    <property type="entry name" value="ADH_Fe_C"/>
</dbReference>
<reference evidence="6" key="1">
    <citation type="journal article" date="2019" name="Int. J. Syst. Evol. Microbiol.">
        <title>The Global Catalogue of Microorganisms (GCM) 10K type strain sequencing project: providing services to taxonomists for standard genome sequencing and annotation.</title>
        <authorList>
            <consortium name="The Broad Institute Genomics Platform"/>
            <consortium name="The Broad Institute Genome Sequencing Center for Infectious Disease"/>
            <person name="Wu L."/>
            <person name="Ma J."/>
        </authorList>
    </citation>
    <scope>NUCLEOTIDE SEQUENCE [LARGE SCALE GENOMIC DNA]</scope>
    <source>
        <strain evidence="6">CGMCC 4.1467</strain>
    </source>
</reference>
<proteinExistence type="inferred from homology"/>
<organism evidence="5 6">
    <name type="scientific">Haloferula chungangensis</name>
    <dbReference type="NCBI Taxonomy" id="1048331"/>
    <lineage>
        <taxon>Bacteria</taxon>
        <taxon>Pseudomonadati</taxon>
        <taxon>Verrucomicrobiota</taxon>
        <taxon>Verrucomicrobiia</taxon>
        <taxon>Verrucomicrobiales</taxon>
        <taxon>Verrucomicrobiaceae</taxon>
        <taxon>Haloferula</taxon>
    </lineage>
</organism>
<comment type="similarity">
    <text evidence="1">Belongs to the iron-containing alcohol dehydrogenase family.</text>
</comment>
<comment type="caution">
    <text evidence="5">The sequence shown here is derived from an EMBL/GenBank/DDBJ whole genome shotgun (WGS) entry which is preliminary data.</text>
</comment>
<evidence type="ECO:0000256" key="2">
    <source>
        <dbReference type="ARBA" id="ARBA00023002"/>
    </source>
</evidence>
<keyword evidence="6" id="KW-1185">Reference proteome</keyword>
<dbReference type="EMBL" id="JBHTBS010000017">
    <property type="protein sequence ID" value="MFC7339448.1"/>
    <property type="molecule type" value="Genomic_DNA"/>
</dbReference>
<dbReference type="Pfam" id="PF00465">
    <property type="entry name" value="Fe-ADH"/>
    <property type="match status" value="1"/>
</dbReference>
<name>A0ABW2LDP4_9BACT</name>
<dbReference type="Proteomes" id="UP001596472">
    <property type="component" value="Unassembled WGS sequence"/>
</dbReference>
<dbReference type="Gene3D" id="1.20.1090.10">
    <property type="entry name" value="Dehydroquinate synthase-like - alpha domain"/>
    <property type="match status" value="1"/>
</dbReference>
<dbReference type="Gene3D" id="3.40.50.1970">
    <property type="match status" value="1"/>
</dbReference>
<evidence type="ECO:0000256" key="1">
    <source>
        <dbReference type="ARBA" id="ARBA00007358"/>
    </source>
</evidence>
<dbReference type="PANTHER" id="PTHR11496">
    <property type="entry name" value="ALCOHOL DEHYDROGENASE"/>
    <property type="match status" value="1"/>
</dbReference>
<dbReference type="EC" id="1.1.1.-" evidence="5"/>
<feature type="domain" description="Alcohol dehydrogenase iron-type/glycerol dehydrogenase GldA" evidence="3">
    <location>
        <begin position="10"/>
        <end position="177"/>
    </location>
</feature>
<sequence>MTSFDARPSPRILFGPGRLAELPDAAKSLGATNILLVTDSGIVAAGHIRHATGLLRDAGLKVTTYQDTHINPGETDIEACRAFAEPLAPDLIIGFGGGSSMDTAKGCNFLLNNGGRMSDYHGYGHAEKPLLPFIAIPTTAGTGSECQSYAVVSREDSHEKMACGDPKALAKIAILDPELTLSQPQKVATLTALDALSHALESAVCTKRNPISSAYSRESFRLIASSISSILKPDAPIGQRSKMLLGAAMAGSAIENSMLGAAHATANPLTAFFDVPHGHAVALTLPHVIRFNSVDPESAAIYDDFSSYLGEPLIDWLENIIASAHLPRLDIDITRIPELTAAALPQWTGKFNPRPINGPEVTAIYTAALTVT</sequence>
<feature type="domain" description="Fe-containing alcohol dehydrogenase-like C-terminal" evidence="4">
    <location>
        <begin position="191"/>
        <end position="368"/>
    </location>
</feature>
<accession>A0ABW2LDP4</accession>
<gene>
    <name evidence="5" type="ORF">ACFQY0_19805</name>
</gene>
<evidence type="ECO:0000313" key="5">
    <source>
        <dbReference type="EMBL" id="MFC7339448.1"/>
    </source>
</evidence>
<evidence type="ECO:0000259" key="3">
    <source>
        <dbReference type="Pfam" id="PF00465"/>
    </source>
</evidence>
<dbReference type="CDD" id="cd08551">
    <property type="entry name" value="Fe-ADH"/>
    <property type="match status" value="1"/>
</dbReference>
<dbReference type="RefSeq" id="WP_379716285.1">
    <property type="nucleotide sequence ID" value="NZ_JBHTBS010000017.1"/>
</dbReference>
<dbReference type="GO" id="GO:0016491">
    <property type="term" value="F:oxidoreductase activity"/>
    <property type="evidence" value="ECO:0007669"/>
    <property type="project" value="UniProtKB-KW"/>
</dbReference>